<dbReference type="PANTHER" id="PTHR40446:SF2">
    <property type="entry name" value="N-ACETYLGLUCOSAMINE-1-PHOSPHODIESTER ALPHA-N-ACETYLGLUCOSAMINIDASE"/>
    <property type="match status" value="1"/>
</dbReference>
<evidence type="ECO:0000256" key="1">
    <source>
        <dbReference type="SAM" id="SignalP"/>
    </source>
</evidence>
<proteinExistence type="predicted"/>
<feature type="domain" description="Phosphodiester glycosidase" evidence="2">
    <location>
        <begin position="212"/>
        <end position="331"/>
    </location>
</feature>
<keyword evidence="1" id="KW-0732">Signal</keyword>
<gene>
    <name evidence="3" type="ORF">EDB95_2835</name>
</gene>
<evidence type="ECO:0000313" key="3">
    <source>
        <dbReference type="EMBL" id="TDX01792.1"/>
    </source>
</evidence>
<sequence>MEGRRGAWRKKLRLYKILFLLLLPSAALAPLAGSAQLHWLKARSLNEQLPFSITVYLTEDSVHGRPFRACYVSVDPYDLKIDFAARVGEATPSAFFGRETGLPPYIVVNGETRRDLQLVIDGRRLVSYNQMALRVPGDSLYHYVTPSAVGVNGARHVDVGWVFTDSTKDYPLCMLKGPSDPRYSKGVHSNPSILDIRSENANSEIGAKCMQWPMEAAVGGGPTLVKRGQVFISSREEIRFFGREDSVEARTAMGYTRDNKMIILVVEGGHPGESLGASLPEVAAMMKDLGCWEALNLGGGGATCLLVNGQPLLKPATANGEQEAVGSVFMIKSHL</sequence>
<dbReference type="EMBL" id="SODV01000001">
    <property type="protein sequence ID" value="TDX01792.1"/>
    <property type="molecule type" value="Genomic_DNA"/>
</dbReference>
<evidence type="ECO:0000259" key="2">
    <source>
        <dbReference type="Pfam" id="PF09992"/>
    </source>
</evidence>
<dbReference type="Proteomes" id="UP000294498">
    <property type="component" value="Unassembled WGS sequence"/>
</dbReference>
<name>A0A4R8DTX3_9BACT</name>
<organism evidence="3 4">
    <name type="scientific">Dinghuibacter silviterrae</name>
    <dbReference type="NCBI Taxonomy" id="1539049"/>
    <lineage>
        <taxon>Bacteria</taxon>
        <taxon>Pseudomonadati</taxon>
        <taxon>Bacteroidota</taxon>
        <taxon>Chitinophagia</taxon>
        <taxon>Chitinophagales</taxon>
        <taxon>Chitinophagaceae</taxon>
        <taxon>Dinghuibacter</taxon>
    </lineage>
</organism>
<dbReference type="PANTHER" id="PTHR40446">
    <property type="entry name" value="N-ACETYLGLUCOSAMINE-1-PHOSPHODIESTER ALPHA-N-ACETYLGLUCOSAMINIDASE"/>
    <property type="match status" value="1"/>
</dbReference>
<feature type="signal peptide" evidence="1">
    <location>
        <begin position="1"/>
        <end position="29"/>
    </location>
</feature>
<evidence type="ECO:0000313" key="4">
    <source>
        <dbReference type="Proteomes" id="UP000294498"/>
    </source>
</evidence>
<reference evidence="3 4" key="1">
    <citation type="submission" date="2019-03" db="EMBL/GenBank/DDBJ databases">
        <title>Genomic Encyclopedia of Type Strains, Phase IV (KMG-IV): sequencing the most valuable type-strain genomes for metagenomic binning, comparative biology and taxonomic classification.</title>
        <authorList>
            <person name="Goeker M."/>
        </authorList>
    </citation>
    <scope>NUCLEOTIDE SEQUENCE [LARGE SCALE GENOMIC DNA]</scope>
    <source>
        <strain evidence="3 4">DSM 100059</strain>
    </source>
</reference>
<dbReference type="InterPro" id="IPR018711">
    <property type="entry name" value="NAGPA"/>
</dbReference>
<dbReference type="AlphaFoldDB" id="A0A4R8DTX3"/>
<protein>
    <submittedName>
        <fullName evidence="3">Uncharacterized protein DUF2233</fullName>
    </submittedName>
</protein>
<feature type="chain" id="PRO_5020378125" evidence="1">
    <location>
        <begin position="30"/>
        <end position="335"/>
    </location>
</feature>
<comment type="caution">
    <text evidence="3">The sequence shown here is derived from an EMBL/GenBank/DDBJ whole genome shotgun (WGS) entry which is preliminary data.</text>
</comment>
<accession>A0A4R8DTX3</accession>
<keyword evidence="4" id="KW-1185">Reference proteome</keyword>
<dbReference type="Pfam" id="PF09992">
    <property type="entry name" value="NAGPA"/>
    <property type="match status" value="1"/>
</dbReference>